<dbReference type="RefSeq" id="WP_085620124.1">
    <property type="nucleotide sequence ID" value="NZ_JFKB01000011.1"/>
</dbReference>
<proteinExistence type="predicted"/>
<organism evidence="3 4">
    <name type="scientific">Thalassospira alkalitolerans</name>
    <dbReference type="NCBI Taxonomy" id="1293890"/>
    <lineage>
        <taxon>Bacteria</taxon>
        <taxon>Pseudomonadati</taxon>
        <taxon>Pseudomonadota</taxon>
        <taxon>Alphaproteobacteria</taxon>
        <taxon>Rhodospirillales</taxon>
        <taxon>Thalassospiraceae</taxon>
        <taxon>Thalassospira</taxon>
    </lineage>
</organism>
<evidence type="ECO:0000256" key="1">
    <source>
        <dbReference type="ARBA" id="ARBA00022801"/>
    </source>
</evidence>
<name>A0A1Y2L8N4_9PROT</name>
<dbReference type="Gene3D" id="3.40.50.850">
    <property type="entry name" value="Isochorismatase-like"/>
    <property type="match status" value="1"/>
</dbReference>
<reference evidence="3 4" key="1">
    <citation type="submission" date="2014-03" db="EMBL/GenBank/DDBJ databases">
        <title>The draft genome sequence of Thalassospira alkalitolerans JCM 18968.</title>
        <authorList>
            <person name="Lai Q."/>
            <person name="Shao Z."/>
        </authorList>
    </citation>
    <scope>NUCLEOTIDE SEQUENCE [LARGE SCALE GENOMIC DNA]</scope>
    <source>
        <strain evidence="3 4">JCM 18968</strain>
    </source>
</reference>
<feature type="domain" description="Isochorismatase-like" evidence="2">
    <location>
        <begin position="23"/>
        <end position="192"/>
    </location>
</feature>
<accession>A0A1Y2L8N4</accession>
<evidence type="ECO:0000313" key="3">
    <source>
        <dbReference type="EMBL" id="OSQ46679.1"/>
    </source>
</evidence>
<dbReference type="SUPFAM" id="SSF52499">
    <property type="entry name" value="Isochorismatase-like hydrolases"/>
    <property type="match status" value="1"/>
</dbReference>
<comment type="caution">
    <text evidence="3">The sequence shown here is derived from an EMBL/GenBank/DDBJ whole genome shotgun (WGS) entry which is preliminary data.</text>
</comment>
<dbReference type="Pfam" id="PF00857">
    <property type="entry name" value="Isochorismatase"/>
    <property type="match status" value="1"/>
</dbReference>
<sequence length="197" mass="20813">MTAQTMFEIAGARLPTGSPATATLIVIDAQEEYLSGRLKLSGLAPALDNIVRLIAHWRDQNGTVIHVQHHGKGLFDPKGPYAAIMTEVAPQGDEPVLTKAVPNAFSGTNLRELIDTAGLDHIVLAGFMTHVCISTTARAAREQGLNVSISDDATATRDLPATADRATIPATELHRAELAMLADAFAKVVATKDVIAA</sequence>
<keyword evidence="1" id="KW-0378">Hydrolase</keyword>
<keyword evidence="4" id="KW-1185">Reference proteome</keyword>
<evidence type="ECO:0000259" key="2">
    <source>
        <dbReference type="Pfam" id="PF00857"/>
    </source>
</evidence>
<dbReference type="GO" id="GO:0016787">
    <property type="term" value="F:hydrolase activity"/>
    <property type="evidence" value="ECO:0007669"/>
    <property type="project" value="UniProtKB-KW"/>
</dbReference>
<dbReference type="Proteomes" id="UP000193396">
    <property type="component" value="Unassembled WGS sequence"/>
</dbReference>
<dbReference type="OrthoDB" id="9794942at2"/>
<dbReference type="EMBL" id="JFKB01000011">
    <property type="protein sequence ID" value="OSQ46679.1"/>
    <property type="molecule type" value="Genomic_DNA"/>
</dbReference>
<gene>
    <name evidence="3" type="ORF">TALK_15855</name>
</gene>
<dbReference type="PANTHER" id="PTHR43540">
    <property type="entry name" value="PEROXYUREIDOACRYLATE/UREIDOACRYLATE AMIDOHYDROLASE-RELATED"/>
    <property type="match status" value="1"/>
</dbReference>
<dbReference type="InterPro" id="IPR000868">
    <property type="entry name" value="Isochorismatase-like_dom"/>
</dbReference>
<dbReference type="InterPro" id="IPR036380">
    <property type="entry name" value="Isochorismatase-like_sf"/>
</dbReference>
<dbReference type="CDD" id="cd01014">
    <property type="entry name" value="nicotinamidase_related"/>
    <property type="match status" value="1"/>
</dbReference>
<dbReference type="STRING" id="1293890.TALK_15855"/>
<dbReference type="InterPro" id="IPR050272">
    <property type="entry name" value="Isochorismatase-like_hydrls"/>
</dbReference>
<dbReference type="PANTHER" id="PTHR43540:SF15">
    <property type="entry name" value="BLR5631 PROTEIN"/>
    <property type="match status" value="1"/>
</dbReference>
<dbReference type="AlphaFoldDB" id="A0A1Y2L8N4"/>
<evidence type="ECO:0000313" key="4">
    <source>
        <dbReference type="Proteomes" id="UP000193396"/>
    </source>
</evidence>
<protein>
    <submittedName>
        <fullName evidence="3">Isochorismatase</fullName>
    </submittedName>
</protein>